<reference evidence="2" key="1">
    <citation type="submission" date="2023-10" db="EMBL/GenBank/DDBJ databases">
        <authorList>
            <person name="Chen Y."/>
            <person name="Shah S."/>
            <person name="Dougan E. K."/>
            <person name="Thang M."/>
            <person name="Chan C."/>
        </authorList>
    </citation>
    <scope>NUCLEOTIDE SEQUENCE [LARGE SCALE GENOMIC DNA]</scope>
</reference>
<feature type="region of interest" description="Disordered" evidence="1">
    <location>
        <begin position="1176"/>
        <end position="1210"/>
    </location>
</feature>
<evidence type="ECO:0000313" key="3">
    <source>
        <dbReference type="Proteomes" id="UP001189429"/>
    </source>
</evidence>
<comment type="caution">
    <text evidence="2">The sequence shown here is derived from an EMBL/GenBank/DDBJ whole genome shotgun (WGS) entry which is preliminary data.</text>
</comment>
<dbReference type="Proteomes" id="UP001189429">
    <property type="component" value="Unassembled WGS sequence"/>
</dbReference>
<protein>
    <submittedName>
        <fullName evidence="2">Uncharacterized protein</fullName>
    </submittedName>
</protein>
<proteinExistence type="predicted"/>
<dbReference type="EMBL" id="CAUYUJ010000536">
    <property type="protein sequence ID" value="CAK0791190.1"/>
    <property type="molecule type" value="Genomic_DNA"/>
</dbReference>
<feature type="compositionally biased region" description="Basic and acidic residues" evidence="1">
    <location>
        <begin position="557"/>
        <end position="576"/>
    </location>
</feature>
<evidence type="ECO:0000313" key="2">
    <source>
        <dbReference type="EMBL" id="CAK0791190.1"/>
    </source>
</evidence>
<feature type="non-terminal residue" evidence="2">
    <location>
        <position position="1347"/>
    </location>
</feature>
<organism evidence="2 3">
    <name type="scientific">Prorocentrum cordatum</name>
    <dbReference type="NCBI Taxonomy" id="2364126"/>
    <lineage>
        <taxon>Eukaryota</taxon>
        <taxon>Sar</taxon>
        <taxon>Alveolata</taxon>
        <taxon>Dinophyceae</taxon>
        <taxon>Prorocentrales</taxon>
        <taxon>Prorocentraceae</taxon>
        <taxon>Prorocentrum</taxon>
    </lineage>
</organism>
<keyword evidence="3" id="KW-1185">Reference proteome</keyword>
<feature type="region of interest" description="Disordered" evidence="1">
    <location>
        <begin position="1234"/>
        <end position="1275"/>
    </location>
</feature>
<accession>A0ABN9PLN2</accession>
<gene>
    <name evidence="2" type="ORF">PCOR1329_LOCUS2155</name>
</gene>
<sequence length="1347" mass="143340">GEQEQEKEKEENSHLGSSFLLVWTSPFRAAAEFFTAPLGGAIAQGIQEVKPILMGVIAEHEASGEDGANQIVVKAEQIIELLVGRKLANAGVWLKCTTVGTRPSNRFGAGLEIVDVHDLMKVIVEGGFRHDACQGAACFEIAPGGAMAEQHWAFNGNLATSSGGFLPRFDASDLKLLSVACSHTVAGARCVELGAPDMDEKFNDDSGRICRAKVLAKCSSYEQPLTRGMPWTVIRHEVGAEMPELARFLQEAVNANSGAGRQQTNMQTFLQIHKTAKQNIETLGYAKWESIQLHIERTRPHLSGQVADMSKHVELYPGGDSGSLLYELRDNGKTVGDRRRGVHGSYFGMLARVGFMQCPEYITACVAACLFAPDQHCRDGVARLLNSTDMAVIRGSKKRDAPAFPAPTAVIKSFFAADPTLSNAQQAELLGILQGRWALFSHNEQVKGRKKRYSSINAIKDQFLDELLMVDYGVKPPWSRSEQVSSAPKEAVGNFVEFTATFSGAAISDGAPKASGFVVGAAVALKTDKCQGFAMMGVSSGAVSMSSVGSAEAPTSNDREISEKRKAEDDEGDGSKVEISSSQLVDEYEVAPVNSILRIPVGSVVRADKHKDAVLEKTKAQVVQRPICDFPCAFAYVRHAVADAHARRSEGLELSAALDKKARGVVADASHAKGELTLVPQSASMNAAPKMSNGSDSKFVEFMGQQFGMLDHLTAQRNAEARKDAVDDIPRIIELSVQVGGATRTVRVAAAAIRRAKLAIVFADEALELLQMEPDTSIERGPDPIVDIERVEWVRVRNSAKTSYYDGSRKKWRQKSMSVEVGHNLQEGATAMARVLAEHRQQHHTEPDDQRLISMLRGRIAFVNAQAHAGLDRNSLAQAQVNALNASFAAPPGVGFAAAAAVAQEISKGPWTQQQNISMATTLNSRAEAASGTERAGVGRAQQKRKALQLFFTADDWRAIANYDHSEIMKMHVVANGTHKLGISTAREKLLMRGIAIVVCCRRPVASDGSCQEEPARGPAEAAEGSPCCRALAYTHCEFYPAAPNLLTPAAVFGHASADGQPVLPPVELDQLEVEFSAMRYRCSSKALGGSSSAAVPNQPNAHDPAALAVPVRPQQDPLQLLMMLAAQARGGLGAPGMPNMFGAGGSSSNGGCSITFTRPPQEARSVDASLVAAGVGGESQSADSPPTSSGTPALSPIAPSPTPAASPELGASVLGAAGIDAVEKLERHMLGAAGSSRQGAAKGMAKGKAKAKAKAKAKGKAKAKAHHAALAAKPSSHAIDYSQWLKPVDAKSRSENAFASRAYDAAKRLAVSAGMGNVDCRAVAKEACHKEDQGGNREAEHFWGIF</sequence>
<feature type="region of interest" description="Disordered" evidence="1">
    <location>
        <begin position="547"/>
        <end position="578"/>
    </location>
</feature>
<feature type="compositionally biased region" description="Basic residues" evidence="1">
    <location>
        <begin position="1246"/>
        <end position="1268"/>
    </location>
</feature>
<feature type="compositionally biased region" description="Polar residues" evidence="1">
    <location>
        <begin position="1179"/>
        <end position="1192"/>
    </location>
</feature>
<evidence type="ECO:0000256" key="1">
    <source>
        <dbReference type="SAM" id="MobiDB-lite"/>
    </source>
</evidence>
<name>A0ABN9PLN2_9DINO</name>
<feature type="non-terminal residue" evidence="2">
    <location>
        <position position="1"/>
    </location>
</feature>